<feature type="domain" description="Acetyl-CoA hydrolase/transferase C-terminal" evidence="4">
    <location>
        <begin position="265"/>
        <end position="414"/>
    </location>
</feature>
<evidence type="ECO:0000256" key="2">
    <source>
        <dbReference type="ARBA" id="ARBA00022679"/>
    </source>
</evidence>
<dbReference type="EMBL" id="JACXYY010000005">
    <property type="protein sequence ID" value="MBD3915625.1"/>
    <property type="molecule type" value="Genomic_DNA"/>
</dbReference>
<keyword evidence="2" id="KW-0808">Transferase</keyword>
<dbReference type="PANTHER" id="PTHR21432">
    <property type="entry name" value="ACETYL-COA HYDROLASE-RELATED"/>
    <property type="match status" value="1"/>
</dbReference>
<keyword evidence="6" id="KW-1185">Reference proteome</keyword>
<proteinExistence type="inferred from homology"/>
<gene>
    <name evidence="5" type="ORF">IEZ25_13460</name>
</gene>
<dbReference type="GO" id="GO:0016787">
    <property type="term" value="F:hydrolase activity"/>
    <property type="evidence" value="ECO:0007669"/>
    <property type="project" value="UniProtKB-KW"/>
</dbReference>
<dbReference type="Gene3D" id="3.30.750.70">
    <property type="entry name" value="4-hydroxybutyrate coenzyme like domains"/>
    <property type="match status" value="1"/>
</dbReference>
<dbReference type="InterPro" id="IPR046433">
    <property type="entry name" value="ActCoA_hydro"/>
</dbReference>
<reference evidence="5 6" key="1">
    <citation type="submission" date="2020-09" db="EMBL/GenBank/DDBJ databases">
        <title>novel species in genus Nocardioides.</title>
        <authorList>
            <person name="Zhang G."/>
        </authorList>
    </citation>
    <scope>NUCLEOTIDE SEQUENCE [LARGE SCALE GENOMIC DNA]</scope>
    <source>
        <strain evidence="5 6">19197</strain>
    </source>
</reference>
<dbReference type="Pfam" id="PF13336">
    <property type="entry name" value="AcetylCoA_hyd_C"/>
    <property type="match status" value="1"/>
</dbReference>
<protein>
    <submittedName>
        <fullName evidence="5">Acetyl-CoA hydrolase/transferase family protein</fullName>
    </submittedName>
</protein>
<accession>A0ABR8MJ62</accession>
<dbReference type="InterPro" id="IPR037171">
    <property type="entry name" value="NagB/RpiA_transferase-like"/>
</dbReference>
<dbReference type="SUPFAM" id="SSF100950">
    <property type="entry name" value="NagB/RpiA/CoA transferase-like"/>
    <property type="match status" value="2"/>
</dbReference>
<dbReference type="RefSeq" id="WP_191199953.1">
    <property type="nucleotide sequence ID" value="NZ_BAAAPA010000007.1"/>
</dbReference>
<dbReference type="PANTHER" id="PTHR21432:SF20">
    <property type="entry name" value="ACETYL-COA HYDROLASE"/>
    <property type="match status" value="1"/>
</dbReference>
<organism evidence="5 6">
    <name type="scientific">Nocardioides hwasunensis</name>
    <dbReference type="NCBI Taxonomy" id="397258"/>
    <lineage>
        <taxon>Bacteria</taxon>
        <taxon>Bacillati</taxon>
        <taxon>Actinomycetota</taxon>
        <taxon>Actinomycetes</taxon>
        <taxon>Propionibacteriales</taxon>
        <taxon>Nocardioidaceae</taxon>
        <taxon>Nocardioides</taxon>
    </lineage>
</organism>
<evidence type="ECO:0000259" key="3">
    <source>
        <dbReference type="Pfam" id="PF02550"/>
    </source>
</evidence>
<evidence type="ECO:0000256" key="1">
    <source>
        <dbReference type="ARBA" id="ARBA00009632"/>
    </source>
</evidence>
<comment type="caution">
    <text evidence="5">The sequence shown here is derived from an EMBL/GenBank/DDBJ whole genome shotgun (WGS) entry which is preliminary data.</text>
</comment>
<dbReference type="Pfam" id="PF02550">
    <property type="entry name" value="AcetylCoA_hydro"/>
    <property type="match status" value="1"/>
</dbReference>
<dbReference type="InterPro" id="IPR038460">
    <property type="entry name" value="AcetylCoA_hyd_C_sf"/>
</dbReference>
<dbReference type="InterPro" id="IPR026888">
    <property type="entry name" value="AcetylCoA_hyd_C"/>
</dbReference>
<dbReference type="Gene3D" id="3.40.1080.20">
    <property type="entry name" value="Acetyl-CoA hydrolase/transferase C-terminal domain"/>
    <property type="match status" value="1"/>
</dbReference>
<feature type="domain" description="Acetyl-CoA hydrolase/transferase N-terminal" evidence="3">
    <location>
        <begin position="13"/>
        <end position="177"/>
    </location>
</feature>
<dbReference type="Gene3D" id="3.40.1080.10">
    <property type="entry name" value="Glutaconate Coenzyme A-transferase"/>
    <property type="match status" value="1"/>
</dbReference>
<name>A0ABR8MJ62_9ACTN</name>
<sequence>MTSSATHPPTVSPAAAIRLLPHGTNVVAAPGCGTPETLLRALGRDADVLGHPTVFSGLQLGAYPFLEAAAQGQLSYRTWHPFGPARAALRPGQVDYVPARASAVPGLLDLWGTDAALVRVSPPDPEGWCSLGPSASYVCHALARARVVLAEVDVRVPVTHGDTRVHVSQLSALVEAEEPACSFPAAARDETSDRVAAHVVGLLPDAPVLQLGLGAVPEALTSFLADAGATDVRFVGMGNDAMVDLAEQGVLAEGPAAVSAAELMGTDRLMRFADDDPRVEVRDSRHAHDPRVLASLPGLVSVNSAIEVDLWGQVGSELVGTRQVSGIGGSVDFVEAGFGSPGGLSVVALASTTPDGTRSRIVPQLGSPVVTLGRHTPDAVVTEHGVAWLRGRTVHERAEALAAVAHPDHRDALALPARS</sequence>
<evidence type="ECO:0000313" key="5">
    <source>
        <dbReference type="EMBL" id="MBD3915625.1"/>
    </source>
</evidence>
<evidence type="ECO:0000313" key="6">
    <source>
        <dbReference type="Proteomes" id="UP000649289"/>
    </source>
</evidence>
<evidence type="ECO:0000259" key="4">
    <source>
        <dbReference type="Pfam" id="PF13336"/>
    </source>
</evidence>
<dbReference type="Proteomes" id="UP000649289">
    <property type="component" value="Unassembled WGS sequence"/>
</dbReference>
<dbReference type="InterPro" id="IPR003702">
    <property type="entry name" value="ActCoA_hydro_N"/>
</dbReference>
<keyword evidence="5" id="KW-0378">Hydrolase</keyword>
<comment type="similarity">
    <text evidence="1">Belongs to the acetyl-CoA hydrolase/transferase family.</text>
</comment>